<dbReference type="InterPro" id="IPR017853">
    <property type="entry name" value="GH"/>
</dbReference>
<dbReference type="Gene3D" id="3.20.20.80">
    <property type="entry name" value="Glycosidases"/>
    <property type="match status" value="1"/>
</dbReference>
<dbReference type="Proteomes" id="UP000586254">
    <property type="component" value="Unassembled WGS sequence"/>
</dbReference>
<sequence>MEKFKQTFLSKKGLIIVAGAAAAVLVAVVLFFAINSVRNSGNHVKGVDVSAYQGDIDWKKLADQDIYFAFIKATEGKDHVDKNFEKNWKEARKTHLKVGAYHFVNFDQDGKTQADHFINTVPKENDSLPPVIDLELYGDYLNKPMDKNKVQAIVNDMIVRFKDYYEKTPIIYTNYNTYNTYLSDAFAEIPIWICDISDQEPDLKGGHEWLFWQYSQREILNGYSGEERFIDMDLYNGDLRQFKKQFE</sequence>
<keyword evidence="4" id="KW-0812">Transmembrane</keyword>
<keyword evidence="2 5" id="KW-0378">Hydrolase</keyword>
<dbReference type="PROSITE" id="PS51904">
    <property type="entry name" value="GLYCOSYL_HYDROL_F25_2"/>
    <property type="match status" value="1"/>
</dbReference>
<name>A0A1I5H8X7_9FIRM</name>
<dbReference type="GO" id="GO:0016998">
    <property type="term" value="P:cell wall macromolecule catabolic process"/>
    <property type="evidence" value="ECO:0007669"/>
    <property type="project" value="InterPro"/>
</dbReference>
<evidence type="ECO:0000256" key="1">
    <source>
        <dbReference type="ARBA" id="ARBA00010646"/>
    </source>
</evidence>
<dbReference type="InterPro" id="IPR018077">
    <property type="entry name" value="Glyco_hydro_fam25_subgr"/>
</dbReference>
<keyword evidence="3" id="KW-0326">Glycosidase</keyword>
<evidence type="ECO:0000313" key="5">
    <source>
        <dbReference type="EMBL" id="NZA36875.1"/>
    </source>
</evidence>
<accession>A0A1I5H8X7</accession>
<comment type="caution">
    <text evidence="5">The sequence shown here is derived from an EMBL/GenBank/DDBJ whole genome shotgun (WGS) entry which is preliminary data.</text>
</comment>
<keyword evidence="4" id="KW-1133">Transmembrane helix</keyword>
<dbReference type="PANTHER" id="PTHR34135:SF2">
    <property type="entry name" value="LYSOZYME"/>
    <property type="match status" value="1"/>
</dbReference>
<gene>
    <name evidence="5" type="ORF">H0N91_01655</name>
</gene>
<organism evidence="5 6">
    <name type="scientific">Eubacterium callanderi</name>
    <dbReference type="NCBI Taxonomy" id="53442"/>
    <lineage>
        <taxon>Bacteria</taxon>
        <taxon>Bacillati</taxon>
        <taxon>Bacillota</taxon>
        <taxon>Clostridia</taxon>
        <taxon>Eubacteriales</taxon>
        <taxon>Eubacteriaceae</taxon>
        <taxon>Eubacterium</taxon>
    </lineage>
</organism>
<dbReference type="Pfam" id="PF01183">
    <property type="entry name" value="Glyco_hydro_25"/>
    <property type="match status" value="1"/>
</dbReference>
<dbReference type="EMBL" id="JACCKS010000002">
    <property type="protein sequence ID" value="NZA36875.1"/>
    <property type="molecule type" value="Genomic_DNA"/>
</dbReference>
<dbReference type="RefSeq" id="WP_038353884.1">
    <property type="nucleotide sequence ID" value="NZ_CABJAI010000008.1"/>
</dbReference>
<dbReference type="InterPro" id="IPR002053">
    <property type="entry name" value="Glyco_hydro_25"/>
</dbReference>
<evidence type="ECO:0000313" key="6">
    <source>
        <dbReference type="Proteomes" id="UP000586254"/>
    </source>
</evidence>
<dbReference type="SUPFAM" id="SSF51445">
    <property type="entry name" value="(Trans)glycosidases"/>
    <property type="match status" value="1"/>
</dbReference>
<dbReference type="GO" id="GO:0003796">
    <property type="term" value="F:lysozyme activity"/>
    <property type="evidence" value="ECO:0007669"/>
    <property type="project" value="InterPro"/>
</dbReference>
<reference evidence="5 6" key="1">
    <citation type="submission" date="2020-07" db="EMBL/GenBank/DDBJ databases">
        <title>Organ Donor 1.</title>
        <authorList>
            <person name="Marsh A.J."/>
            <person name="Azcarate-Peril M.A."/>
        </authorList>
    </citation>
    <scope>NUCLEOTIDE SEQUENCE [LARGE SCALE GENOMIC DNA]</scope>
    <source>
        <strain evidence="5 6">AMC0717</strain>
    </source>
</reference>
<evidence type="ECO:0000256" key="2">
    <source>
        <dbReference type="ARBA" id="ARBA00022801"/>
    </source>
</evidence>
<proteinExistence type="inferred from homology"/>
<dbReference type="PANTHER" id="PTHR34135">
    <property type="entry name" value="LYSOZYME"/>
    <property type="match status" value="1"/>
</dbReference>
<feature type="transmembrane region" description="Helical" evidence="4">
    <location>
        <begin position="12"/>
        <end position="34"/>
    </location>
</feature>
<dbReference type="GO" id="GO:0009253">
    <property type="term" value="P:peptidoglycan catabolic process"/>
    <property type="evidence" value="ECO:0007669"/>
    <property type="project" value="InterPro"/>
</dbReference>
<evidence type="ECO:0000256" key="4">
    <source>
        <dbReference type="SAM" id="Phobius"/>
    </source>
</evidence>
<dbReference type="GO" id="GO:0016052">
    <property type="term" value="P:carbohydrate catabolic process"/>
    <property type="evidence" value="ECO:0007669"/>
    <property type="project" value="TreeGrafter"/>
</dbReference>
<comment type="similarity">
    <text evidence="1">Belongs to the glycosyl hydrolase 25 family.</text>
</comment>
<dbReference type="SMART" id="SM00641">
    <property type="entry name" value="Glyco_25"/>
    <property type="match status" value="1"/>
</dbReference>
<evidence type="ECO:0000256" key="3">
    <source>
        <dbReference type="ARBA" id="ARBA00023295"/>
    </source>
</evidence>
<protein>
    <submittedName>
        <fullName evidence="5">Glycoside hydrolase family 25</fullName>
    </submittedName>
</protein>
<keyword evidence="4" id="KW-0472">Membrane</keyword>
<dbReference type="AlphaFoldDB" id="A0A1I5H8X7"/>